<reference evidence="2" key="1">
    <citation type="submission" date="2014-09" db="EMBL/GenBank/DDBJ databases">
        <authorList>
            <person name="Mudge J."/>
            <person name="Ramaraj T."/>
            <person name="Lindquist I.E."/>
            <person name="Bharti A.K."/>
            <person name="Sundararajan A."/>
            <person name="Cameron C.T."/>
            <person name="Woodward J.E."/>
            <person name="May G.D."/>
            <person name="Brubaker C."/>
            <person name="Broadhvest J."/>
            <person name="Wilkins T.A."/>
        </authorList>
    </citation>
    <scope>NUCLEOTIDE SEQUENCE</scope>
    <source>
        <strain evidence="2">cv. AKA8401</strain>
    </source>
</reference>
<dbReference type="Proteomes" id="UP000032142">
    <property type="component" value="Unassembled WGS sequence"/>
</dbReference>
<name>A0A0B0N1Q1_GOSAR</name>
<accession>A0A0B0N1Q1</accession>
<dbReference type="AlphaFoldDB" id="A0A0B0N1Q1"/>
<keyword evidence="2" id="KW-1185">Reference proteome</keyword>
<gene>
    <name evidence="1" type="ORF">F383_30987</name>
</gene>
<sequence>MGHDRVPHIECPHGLRHGHVTWPCESYSLTTWSCVPCT</sequence>
<dbReference type="EMBL" id="JRRC01423915">
    <property type="protein sequence ID" value="KHG05111.1"/>
    <property type="molecule type" value="Genomic_DNA"/>
</dbReference>
<comment type="caution">
    <text evidence="1">The sequence shown here is derived from an EMBL/GenBank/DDBJ whole genome shotgun (WGS) entry which is preliminary data.</text>
</comment>
<organism evidence="1 2">
    <name type="scientific">Gossypium arboreum</name>
    <name type="common">Tree cotton</name>
    <name type="synonym">Gossypium nanking</name>
    <dbReference type="NCBI Taxonomy" id="29729"/>
    <lineage>
        <taxon>Eukaryota</taxon>
        <taxon>Viridiplantae</taxon>
        <taxon>Streptophyta</taxon>
        <taxon>Embryophyta</taxon>
        <taxon>Tracheophyta</taxon>
        <taxon>Spermatophyta</taxon>
        <taxon>Magnoliopsida</taxon>
        <taxon>eudicotyledons</taxon>
        <taxon>Gunneridae</taxon>
        <taxon>Pentapetalae</taxon>
        <taxon>rosids</taxon>
        <taxon>malvids</taxon>
        <taxon>Malvales</taxon>
        <taxon>Malvaceae</taxon>
        <taxon>Malvoideae</taxon>
        <taxon>Gossypium</taxon>
    </lineage>
</organism>
<evidence type="ECO:0000313" key="1">
    <source>
        <dbReference type="EMBL" id="KHG05111.1"/>
    </source>
</evidence>
<proteinExistence type="predicted"/>
<protein>
    <submittedName>
        <fullName evidence="1">Uncharacterized protein</fullName>
    </submittedName>
</protein>
<evidence type="ECO:0000313" key="2">
    <source>
        <dbReference type="Proteomes" id="UP000032142"/>
    </source>
</evidence>